<dbReference type="EMBL" id="AOHC02000028">
    <property type="protein sequence ID" value="EMY77969.1"/>
    <property type="molecule type" value="Genomic_DNA"/>
</dbReference>
<gene>
    <name evidence="1" type="ORF">LEP1GSC060_3543</name>
</gene>
<dbReference type="InterPro" id="IPR011455">
    <property type="entry name" value="DUF1561"/>
</dbReference>
<dbReference type="AlphaFoldDB" id="N1WLF8"/>
<evidence type="ECO:0000313" key="1">
    <source>
        <dbReference type="EMBL" id="EMY77969.1"/>
    </source>
</evidence>
<name>N1WLF8_9LEPT</name>
<accession>N1WLF8</accession>
<feature type="non-terminal residue" evidence="1">
    <location>
        <position position="100"/>
    </location>
</feature>
<dbReference type="RefSeq" id="WP_003001561.1">
    <property type="nucleotide sequence ID" value="NZ_AOHC02000028.1"/>
</dbReference>
<comment type="caution">
    <text evidence="1">The sequence shown here is derived from an EMBL/GenBank/DDBJ whole genome shotgun (WGS) entry which is preliminary data.</text>
</comment>
<reference evidence="1" key="1">
    <citation type="submission" date="2013-03" db="EMBL/GenBank/DDBJ databases">
        <authorList>
            <person name="Harkins D.M."/>
            <person name="Durkin A.S."/>
            <person name="Brinkac L.M."/>
            <person name="Haft D.H."/>
            <person name="Selengut J.D."/>
            <person name="Sanka R."/>
            <person name="DePew J."/>
            <person name="Purushe J."/>
            <person name="Hartskeerl R.A."/>
            <person name="Ahmed A."/>
            <person name="van der Linden H."/>
            <person name="Goris M.G.A."/>
            <person name="Vinetz J.M."/>
            <person name="Sutton G.G."/>
            <person name="Nierman W.C."/>
            <person name="Fouts D.E."/>
        </authorList>
    </citation>
    <scope>NUCLEOTIDE SEQUENCE [LARGE SCALE GENOMIC DNA]</scope>
    <source>
        <strain evidence="1">ICFT</strain>
    </source>
</reference>
<evidence type="ECO:0000313" key="2">
    <source>
        <dbReference type="Proteomes" id="UP000012313"/>
    </source>
</evidence>
<protein>
    <submittedName>
        <fullName evidence="1">Uncharacterized protein</fullName>
    </submittedName>
</protein>
<sequence length="100" mass="11141">MGRWVVLLVFLSVSVGVGFTYGVSPSIIDLLSNVSRRSIVQKPTDKPKDKPIKVVVHDGGKFCYAPVFSGGESYIQIEQCWEQHVANARYDVFQRIILGV</sequence>
<organism evidence="1 2">
    <name type="scientific">Leptospira weilii serovar Ranarum str. ICFT</name>
    <dbReference type="NCBI Taxonomy" id="1218598"/>
    <lineage>
        <taxon>Bacteria</taxon>
        <taxon>Pseudomonadati</taxon>
        <taxon>Spirochaetota</taxon>
        <taxon>Spirochaetia</taxon>
        <taxon>Leptospirales</taxon>
        <taxon>Leptospiraceae</taxon>
        <taxon>Leptospira</taxon>
    </lineage>
</organism>
<keyword evidence="2" id="KW-1185">Reference proteome</keyword>
<dbReference type="Pfam" id="PF07598">
    <property type="entry name" value="DUF1561"/>
    <property type="match status" value="1"/>
</dbReference>
<dbReference type="OrthoDB" id="346178at2"/>
<dbReference type="Proteomes" id="UP000012313">
    <property type="component" value="Unassembled WGS sequence"/>
</dbReference>
<proteinExistence type="predicted"/>